<dbReference type="PROSITE" id="PS50837">
    <property type="entry name" value="NACHT"/>
    <property type="match status" value="1"/>
</dbReference>
<dbReference type="EMBL" id="PTIX01000005">
    <property type="protein sequence ID" value="PPK68427.1"/>
    <property type="molecule type" value="Genomic_DNA"/>
</dbReference>
<accession>A0A2S6GTC2</accession>
<name>A0A2S6GTC2_9PSEU</name>
<evidence type="ECO:0000313" key="2">
    <source>
        <dbReference type="EMBL" id="PPK68427.1"/>
    </source>
</evidence>
<feature type="domain" description="NACHT" evidence="1">
    <location>
        <begin position="153"/>
        <end position="279"/>
    </location>
</feature>
<evidence type="ECO:0000259" key="1">
    <source>
        <dbReference type="PROSITE" id="PS50837"/>
    </source>
</evidence>
<dbReference type="PANTHER" id="PTHR46844:SF1">
    <property type="entry name" value="SLR5058 PROTEIN"/>
    <property type="match status" value="1"/>
</dbReference>
<dbReference type="AlphaFoldDB" id="A0A2S6GTC2"/>
<dbReference type="PANTHER" id="PTHR46844">
    <property type="entry name" value="SLR5058 PROTEIN"/>
    <property type="match status" value="1"/>
</dbReference>
<dbReference type="InterPro" id="IPR027417">
    <property type="entry name" value="P-loop_NTPase"/>
</dbReference>
<protein>
    <submittedName>
        <fullName evidence="2">NACHT domain-containing protein</fullName>
    </submittedName>
</protein>
<dbReference type="CDD" id="cd00267">
    <property type="entry name" value="ABC_ATPase"/>
    <property type="match status" value="1"/>
</dbReference>
<reference evidence="2 3" key="1">
    <citation type="submission" date="2018-02" db="EMBL/GenBank/DDBJ databases">
        <title>Genomic Encyclopedia of Archaeal and Bacterial Type Strains, Phase II (KMG-II): from individual species to whole genera.</title>
        <authorList>
            <person name="Goeker M."/>
        </authorList>
    </citation>
    <scope>NUCLEOTIDE SEQUENCE [LARGE SCALE GENOMIC DNA]</scope>
    <source>
        <strain evidence="2 3">YU 961-1</strain>
    </source>
</reference>
<keyword evidence="3" id="KW-1185">Reference proteome</keyword>
<dbReference type="OrthoDB" id="135105at2"/>
<organism evidence="2 3">
    <name type="scientific">Actinokineospora auranticolor</name>
    <dbReference type="NCBI Taxonomy" id="155976"/>
    <lineage>
        <taxon>Bacteria</taxon>
        <taxon>Bacillati</taxon>
        <taxon>Actinomycetota</taxon>
        <taxon>Actinomycetes</taxon>
        <taxon>Pseudonocardiales</taxon>
        <taxon>Pseudonocardiaceae</taxon>
        <taxon>Actinokineospora</taxon>
    </lineage>
</organism>
<dbReference type="InterPro" id="IPR007111">
    <property type="entry name" value="NACHT_NTPase"/>
</dbReference>
<dbReference type="Proteomes" id="UP000239203">
    <property type="component" value="Unassembled WGS sequence"/>
</dbReference>
<dbReference type="Pfam" id="PF05729">
    <property type="entry name" value="NACHT"/>
    <property type="match status" value="1"/>
</dbReference>
<evidence type="ECO:0000313" key="3">
    <source>
        <dbReference type="Proteomes" id="UP000239203"/>
    </source>
</evidence>
<dbReference type="SUPFAM" id="SSF52540">
    <property type="entry name" value="P-loop containing nucleoside triphosphate hydrolases"/>
    <property type="match status" value="1"/>
</dbReference>
<dbReference type="Gene3D" id="3.40.50.300">
    <property type="entry name" value="P-loop containing nucleotide triphosphate hydrolases"/>
    <property type="match status" value="1"/>
</dbReference>
<sequence>MISVGRGTDSGTPVPTVAIAGGAAVLAAAVSLWHPLAAAAGAVALTGGALLGRHLRRARGRRPSNRLDRPFTGRLTRFPQQYREHVANAVRYVDLKGLRTVGFATPELDDVYVDVSISHQVPHQADPGVVAEAGLSTGTRHSLAQFLDLPAPSTLAVIGRPGSGKTTLLRHTTRVITAADRRRRPVPVLLYLRDHVDRIVGDHATMLPDLVRATLGALAAAEPVGWFGRQLNAGHCVVLLDGLDEISGRERRQRVSDWVERQTAHYPGNDFVITSRPGGFNEAPVAGATVLETRQFTRAQVDRFVRGWYLAVEKLSTGKSDAEVRRRAQEGSDDLLAKLTEAPGLVDFTANPLMLTMIANVHRFRSALPGSRAALYREICEVMLWRRMEAKRLAVELPGDKMEEMLRALAFRMMSDGVREVGRDVVLDLFAPQLRRLPTTLTAQDVLADVSSNGLLVEREEGRFAFAHLTFQEYLAATYIREEREGDLLTDTVDDVWWEETTLLYTATASADAIVAACLRHGSVNALSLAFKCLEQQASLAPELREQLTEMLDARYLDHSTPAQRRVIATILANRHLAEWAYPQRGTRVATTPVPASLYRLFEHDVAGGHPAGAEPVAPGSRRWCEGVPGNRAREFCRWLNALLDVDNAFRLPTGDELAGADGLADVAAWVSAAGPAPAVWTAAGSTHVVTEDDLVDALADDLDAPSLYLLCLLSARADTEALDALVGSRHRQEARVLVVSLLRSLRVAAGFRDPDAPWQRRDRLALAIGVAEGMARGDSAQWPGAVRALRDALSAVYAAAYPAAERVHGLLLTPAPGERMDSTMDSETYLGTAFTLALSDLPPGPGALGAFLAGLRRDSAFDEWSGWRAPPELAHDYAEVLVERLAGRVLDPSDRWSHQATAYLRDLLPALRADHQALTAEEASRARLCCLALSTVARRAHAREEAHQLVHLAGALTLVEYRTNGLLRADETILLAVDWPSP</sequence>
<gene>
    <name evidence="2" type="ORF">CLV40_105150</name>
</gene>
<comment type="caution">
    <text evidence="2">The sequence shown here is derived from an EMBL/GenBank/DDBJ whole genome shotgun (WGS) entry which is preliminary data.</text>
</comment>
<proteinExistence type="predicted"/>